<proteinExistence type="predicted"/>
<accession>T1L2J1</accession>
<dbReference type="AlphaFoldDB" id="T1L2J1"/>
<organism evidence="1 2">
    <name type="scientific">Tetranychus urticae</name>
    <name type="common">Two-spotted spider mite</name>
    <dbReference type="NCBI Taxonomy" id="32264"/>
    <lineage>
        <taxon>Eukaryota</taxon>
        <taxon>Metazoa</taxon>
        <taxon>Ecdysozoa</taxon>
        <taxon>Arthropoda</taxon>
        <taxon>Chelicerata</taxon>
        <taxon>Arachnida</taxon>
        <taxon>Acari</taxon>
        <taxon>Acariformes</taxon>
        <taxon>Trombidiformes</taxon>
        <taxon>Prostigmata</taxon>
        <taxon>Eleutherengona</taxon>
        <taxon>Raphignathae</taxon>
        <taxon>Tetranychoidea</taxon>
        <taxon>Tetranychidae</taxon>
        <taxon>Tetranychus</taxon>
    </lineage>
</organism>
<dbReference type="EnsemblMetazoa" id="tetur33g01140.1">
    <property type="protein sequence ID" value="tetur33g01140.1"/>
    <property type="gene ID" value="tetur33g01140"/>
</dbReference>
<dbReference type="Proteomes" id="UP000015104">
    <property type="component" value="Unassembled WGS sequence"/>
</dbReference>
<dbReference type="EMBL" id="CAEY01000947">
    <property type="status" value="NOT_ANNOTATED_CDS"/>
    <property type="molecule type" value="Genomic_DNA"/>
</dbReference>
<evidence type="ECO:0000313" key="2">
    <source>
        <dbReference type="Proteomes" id="UP000015104"/>
    </source>
</evidence>
<reference evidence="2" key="1">
    <citation type="submission" date="2011-08" db="EMBL/GenBank/DDBJ databases">
        <authorList>
            <person name="Rombauts S."/>
        </authorList>
    </citation>
    <scope>NUCLEOTIDE SEQUENCE</scope>
    <source>
        <strain evidence="2">London</strain>
    </source>
</reference>
<sequence>MDSVLIFCRINNLTRNVNPKIKQNPIEGNSNFLKIKTDLIGLQILSEIAIRVCESTGVTINKTVQCVKPLKLDKTIFTFKR</sequence>
<evidence type="ECO:0000313" key="1">
    <source>
        <dbReference type="EnsemblMetazoa" id="tetur33g01140.1"/>
    </source>
</evidence>
<keyword evidence="2" id="KW-1185">Reference proteome</keyword>
<protein>
    <submittedName>
        <fullName evidence="1">Uncharacterized protein</fullName>
    </submittedName>
</protein>
<reference evidence="1" key="2">
    <citation type="submission" date="2015-06" db="UniProtKB">
        <authorList>
            <consortium name="EnsemblMetazoa"/>
        </authorList>
    </citation>
    <scope>IDENTIFICATION</scope>
</reference>
<name>T1L2J1_TETUR</name>
<dbReference type="HOGENOM" id="CLU_2576943_0_0_1"/>